<dbReference type="InterPro" id="IPR007487">
    <property type="entry name" value="ABC_transpt-TYRBP-like"/>
</dbReference>
<dbReference type="PANTHER" id="PTHR35271">
    <property type="entry name" value="ABC TRANSPORTER, SUBSTRATE-BINDING LIPOPROTEIN-RELATED"/>
    <property type="match status" value="1"/>
</dbReference>
<accession>A0A430KTG1</accession>
<dbReference type="PANTHER" id="PTHR35271:SF1">
    <property type="entry name" value="ABC TRANSPORTER, SUBSTRATE-BINDING LIPOPROTEIN"/>
    <property type="match status" value="1"/>
</dbReference>
<dbReference type="Pfam" id="PF04392">
    <property type="entry name" value="ABC_sub_bind"/>
    <property type="match status" value="1"/>
</dbReference>
<dbReference type="AlphaFoldDB" id="A0A430KTG1"/>
<keyword evidence="2" id="KW-1185">Reference proteome</keyword>
<protein>
    <recommendedName>
        <fullName evidence="3">ABC transporter substrate-binding protein</fullName>
    </recommendedName>
</protein>
<dbReference type="OrthoDB" id="9178917at2"/>
<name>A0A430KTG1_9GAMM</name>
<evidence type="ECO:0008006" key="3">
    <source>
        <dbReference type="Google" id="ProtNLM"/>
    </source>
</evidence>
<dbReference type="Gene3D" id="3.40.50.2300">
    <property type="match status" value="2"/>
</dbReference>
<comment type="caution">
    <text evidence="1">The sequence shown here is derived from an EMBL/GenBank/DDBJ whole genome shotgun (WGS) entry which is preliminary data.</text>
</comment>
<dbReference type="Proteomes" id="UP000283087">
    <property type="component" value="Unassembled WGS sequence"/>
</dbReference>
<evidence type="ECO:0000313" key="1">
    <source>
        <dbReference type="EMBL" id="RTE66738.1"/>
    </source>
</evidence>
<dbReference type="EMBL" id="RQXW01000004">
    <property type="protein sequence ID" value="RTE66738.1"/>
    <property type="molecule type" value="Genomic_DNA"/>
</dbReference>
<proteinExistence type="predicted"/>
<gene>
    <name evidence="1" type="ORF">EH243_06575</name>
</gene>
<evidence type="ECO:0000313" key="2">
    <source>
        <dbReference type="Proteomes" id="UP000283087"/>
    </source>
</evidence>
<sequence length="320" mass="35665">MLKTTREVETSAKPYYWPLYWLIVLMLVSSNVKAAETLLLLSSDNPAYQTVATSIISQGPTIPIDTSYPDNLSNNTTSHLTGYSLLITVGSKATEFAMQFAAEDSVILSTFIPSQGYHKLSEEYATQLNARRISATAIYLDQPLERQLKLATQIKPDLKRLGFSLGPDSQYLLPQIESAAAKMNLSLTYQTLTLESNPIQRIQPVMENSDLFMVIPDQSTLNRTTAKWLLYMSLRNRVPLLAFSQNYVKAGAVAACITTPEEIGRYTAEQLHSIMQGTVPLPSYSPYFTIITNPRVARKLGLKIKTADELQQTIVESEAR</sequence>
<organism evidence="1 2">
    <name type="scientific">Amphritea opalescens</name>
    <dbReference type="NCBI Taxonomy" id="2490544"/>
    <lineage>
        <taxon>Bacteria</taxon>
        <taxon>Pseudomonadati</taxon>
        <taxon>Pseudomonadota</taxon>
        <taxon>Gammaproteobacteria</taxon>
        <taxon>Oceanospirillales</taxon>
        <taxon>Oceanospirillaceae</taxon>
        <taxon>Amphritea</taxon>
    </lineage>
</organism>
<reference evidence="1 2" key="1">
    <citation type="submission" date="2018-11" db="EMBL/GenBank/DDBJ databases">
        <title>The draft genome sequence of Amphritea opalescens ANRC-JH13T.</title>
        <authorList>
            <person name="Fang Z."/>
            <person name="Zhang Y."/>
            <person name="Han X."/>
        </authorList>
    </citation>
    <scope>NUCLEOTIDE SEQUENCE [LARGE SCALE GENOMIC DNA]</scope>
    <source>
        <strain evidence="1 2">ANRC-JH13</strain>
    </source>
</reference>